<dbReference type="InterPro" id="IPR050680">
    <property type="entry name" value="YpeA/RimI_acetyltransf"/>
</dbReference>
<name>A0A0G2I2R8_9EURO</name>
<gene>
    <name evidence="4" type="ORF">EMCG_09554</name>
</gene>
<feature type="domain" description="N-acetyltransferase" evidence="3">
    <location>
        <begin position="30"/>
        <end position="230"/>
    </location>
</feature>
<evidence type="ECO:0000313" key="4">
    <source>
        <dbReference type="EMBL" id="KKZ64460.1"/>
    </source>
</evidence>
<dbReference type="AlphaFoldDB" id="A0A0G2I2R8"/>
<dbReference type="VEuPathDB" id="FungiDB:EMCG_09554"/>
<dbReference type="PANTHER" id="PTHR43420:SF47">
    <property type="entry name" value="N-ACETYLTRANSFERASE DOMAIN-CONTAINING PROTEIN"/>
    <property type="match status" value="1"/>
</dbReference>
<accession>A0A0G2I2R8</accession>
<protein>
    <recommendedName>
        <fullName evidence="3">N-acetyltransferase domain-containing protein</fullName>
    </recommendedName>
</protein>
<reference evidence="5" key="1">
    <citation type="journal article" date="2015" name="PLoS Genet.">
        <title>The dynamic genome and transcriptome of the human fungal pathogen Blastomyces and close relative Emmonsia.</title>
        <authorList>
            <person name="Munoz J.F."/>
            <person name="Gauthier G.M."/>
            <person name="Desjardins C.A."/>
            <person name="Gallo J.E."/>
            <person name="Holder J."/>
            <person name="Sullivan T.D."/>
            <person name="Marty A.J."/>
            <person name="Carmen J.C."/>
            <person name="Chen Z."/>
            <person name="Ding L."/>
            <person name="Gujja S."/>
            <person name="Magrini V."/>
            <person name="Misas E."/>
            <person name="Mitreva M."/>
            <person name="Priest M."/>
            <person name="Saif S."/>
            <person name="Whiston E.A."/>
            <person name="Young S."/>
            <person name="Zeng Q."/>
            <person name="Goldman W.E."/>
            <person name="Mardis E.R."/>
            <person name="Taylor J.W."/>
            <person name="McEwen J.G."/>
            <person name="Clay O.K."/>
            <person name="Klein B.S."/>
            <person name="Cuomo C.A."/>
        </authorList>
    </citation>
    <scope>NUCLEOTIDE SEQUENCE [LARGE SCALE GENOMIC DNA]</scope>
    <source>
        <strain evidence="5">UAMH 3008</strain>
    </source>
</reference>
<dbReference type="InterPro" id="IPR016181">
    <property type="entry name" value="Acyl_CoA_acyltransferase"/>
</dbReference>
<proteinExistence type="predicted"/>
<dbReference type="GO" id="GO:0016747">
    <property type="term" value="F:acyltransferase activity, transferring groups other than amino-acyl groups"/>
    <property type="evidence" value="ECO:0007669"/>
    <property type="project" value="InterPro"/>
</dbReference>
<evidence type="ECO:0000256" key="2">
    <source>
        <dbReference type="ARBA" id="ARBA00023315"/>
    </source>
</evidence>
<dbReference type="OrthoDB" id="9975416at2759"/>
<dbReference type="Pfam" id="PF13508">
    <property type="entry name" value="Acetyltransf_7"/>
    <property type="match status" value="1"/>
</dbReference>
<dbReference type="InterPro" id="IPR000182">
    <property type="entry name" value="GNAT_dom"/>
</dbReference>
<dbReference type="Gene3D" id="3.40.630.30">
    <property type="match status" value="1"/>
</dbReference>
<evidence type="ECO:0000313" key="5">
    <source>
        <dbReference type="Proteomes" id="UP000034164"/>
    </source>
</evidence>
<evidence type="ECO:0000256" key="1">
    <source>
        <dbReference type="ARBA" id="ARBA00022679"/>
    </source>
</evidence>
<evidence type="ECO:0000259" key="3">
    <source>
        <dbReference type="PROSITE" id="PS51186"/>
    </source>
</evidence>
<dbReference type="SUPFAM" id="SSF55729">
    <property type="entry name" value="Acyl-CoA N-acyltransferases (Nat)"/>
    <property type="match status" value="1"/>
</dbReference>
<keyword evidence="2" id="KW-0012">Acyltransferase</keyword>
<comment type="caution">
    <text evidence="4">The sequence shown here is derived from an EMBL/GenBank/DDBJ whole genome shotgun (WGS) entry which is preliminary data.</text>
</comment>
<dbReference type="EMBL" id="LCZI01000786">
    <property type="protein sequence ID" value="KKZ64460.1"/>
    <property type="molecule type" value="Genomic_DNA"/>
</dbReference>
<dbReference type="PANTHER" id="PTHR43420">
    <property type="entry name" value="ACETYLTRANSFERASE"/>
    <property type="match status" value="1"/>
</dbReference>
<sequence>MAPERRVICVPQNLPSSSSLAQLCQNYKTARLRALKEDPQAFSSTYDRESQFDDATWAERLQNPLSKTFVAIHTEEADGTETSDMEQLTRNKWLGMIVLFGPRALPADGSECNTPWKPFLPPANLTEAPDPASIAGSEAAYVAFSMFVLVEARRQGLGRKLVGASVEAARVEAISMRASRANIGLWVEANNQSAQRLYEACGFNFLPDDPALKAGHGVEIPQVVMGNLVELSGERSG</sequence>
<organism evidence="4 5">
    <name type="scientific">[Emmonsia] crescens</name>
    <dbReference type="NCBI Taxonomy" id="73230"/>
    <lineage>
        <taxon>Eukaryota</taxon>
        <taxon>Fungi</taxon>
        <taxon>Dikarya</taxon>
        <taxon>Ascomycota</taxon>
        <taxon>Pezizomycotina</taxon>
        <taxon>Eurotiomycetes</taxon>
        <taxon>Eurotiomycetidae</taxon>
        <taxon>Onygenales</taxon>
        <taxon>Ajellomycetaceae</taxon>
        <taxon>Emergomyces</taxon>
    </lineage>
</organism>
<dbReference type="PROSITE" id="PS51186">
    <property type="entry name" value="GNAT"/>
    <property type="match status" value="1"/>
</dbReference>
<keyword evidence="1" id="KW-0808">Transferase</keyword>
<dbReference type="Proteomes" id="UP000034164">
    <property type="component" value="Unassembled WGS sequence"/>
</dbReference>